<evidence type="ECO:0000313" key="3">
    <source>
        <dbReference type="Proteomes" id="UP000003490"/>
    </source>
</evidence>
<evidence type="ECO:0000313" key="2">
    <source>
        <dbReference type="EMBL" id="EDO61309.1"/>
    </source>
</evidence>
<reference evidence="2 3" key="1">
    <citation type="submission" date="2007-08" db="EMBL/GenBank/DDBJ databases">
        <title>Draft genome sequence of Clostridium leptum (DSM 753).</title>
        <authorList>
            <person name="Sudarsanam P."/>
            <person name="Ley R."/>
            <person name="Guruge J."/>
            <person name="Turnbaugh P.J."/>
            <person name="Mahowald M."/>
            <person name="Liep D."/>
            <person name="Gordon J."/>
        </authorList>
    </citation>
    <scope>NUCLEOTIDE SEQUENCE [LARGE SCALE GENOMIC DNA]</scope>
    <source>
        <strain evidence="2 3">DSM 753</strain>
    </source>
</reference>
<keyword evidence="1" id="KW-0472">Membrane</keyword>
<keyword evidence="1" id="KW-0812">Transmembrane</keyword>
<evidence type="ECO:0000256" key="1">
    <source>
        <dbReference type="SAM" id="Phobius"/>
    </source>
</evidence>
<proteinExistence type="predicted"/>
<accession>A7VT13</accession>
<dbReference type="AlphaFoldDB" id="A7VT13"/>
<gene>
    <name evidence="2" type="ORF">CLOLEP_01704</name>
</gene>
<dbReference type="HOGENOM" id="CLU_2492361_0_0_9"/>
<organism evidence="2 3">
    <name type="scientific">[Clostridium] leptum DSM 753</name>
    <dbReference type="NCBI Taxonomy" id="428125"/>
    <lineage>
        <taxon>Bacteria</taxon>
        <taxon>Bacillati</taxon>
        <taxon>Bacillota</taxon>
        <taxon>Clostridia</taxon>
        <taxon>Eubacteriales</taxon>
        <taxon>Oscillospiraceae</taxon>
        <taxon>Oscillospiraceae incertae sedis</taxon>
    </lineage>
</organism>
<comment type="caution">
    <text evidence="2">The sequence shown here is derived from an EMBL/GenBank/DDBJ whole genome shotgun (WGS) entry which is preliminary data.</text>
</comment>
<reference evidence="2 3" key="2">
    <citation type="submission" date="2007-08" db="EMBL/GenBank/DDBJ databases">
        <authorList>
            <person name="Fulton L."/>
            <person name="Clifton S."/>
            <person name="Fulton B."/>
            <person name="Xu J."/>
            <person name="Minx P."/>
            <person name="Pepin K.H."/>
            <person name="Johnson M."/>
            <person name="Thiruvilangam P."/>
            <person name="Bhonagiri V."/>
            <person name="Nash W.E."/>
            <person name="Wang C."/>
            <person name="Mardis E.R."/>
            <person name="Wilson R.K."/>
        </authorList>
    </citation>
    <scope>NUCLEOTIDE SEQUENCE [LARGE SCALE GENOMIC DNA]</scope>
    <source>
        <strain evidence="2 3">DSM 753</strain>
    </source>
</reference>
<dbReference type="Proteomes" id="UP000003490">
    <property type="component" value="Unassembled WGS sequence"/>
</dbReference>
<name>A7VT13_9FIRM</name>
<feature type="transmembrane region" description="Helical" evidence="1">
    <location>
        <begin position="66"/>
        <end position="83"/>
    </location>
</feature>
<sequence>MLIFIRSQSEPFQTDAEYLMKCLLVRTPKGLNEIIFKGSIPELYAEKRKSTCLHQITRKDKAYSFSYIRFVSLIKGLLIFLLINEF</sequence>
<keyword evidence="1" id="KW-1133">Transmembrane helix</keyword>
<protein>
    <submittedName>
        <fullName evidence="2">Uncharacterized protein</fullName>
    </submittedName>
</protein>
<dbReference type="EMBL" id="ABCB02000018">
    <property type="protein sequence ID" value="EDO61309.1"/>
    <property type="molecule type" value="Genomic_DNA"/>
</dbReference>